<feature type="compositionally biased region" description="Polar residues" evidence="7">
    <location>
        <begin position="345"/>
        <end position="356"/>
    </location>
</feature>
<keyword evidence="9" id="KW-1185">Reference proteome</keyword>
<dbReference type="Pfam" id="PF09422">
    <property type="entry name" value="AMER"/>
    <property type="match status" value="2"/>
</dbReference>
<dbReference type="InterPro" id="IPR019003">
    <property type="entry name" value="AMER"/>
</dbReference>
<feature type="compositionally biased region" description="Basic and acidic residues" evidence="7">
    <location>
        <begin position="407"/>
        <end position="422"/>
    </location>
</feature>
<feature type="region of interest" description="Disordered" evidence="7">
    <location>
        <begin position="188"/>
        <end position="219"/>
    </location>
</feature>
<reference evidence="8" key="2">
    <citation type="submission" date="2025-09" db="UniProtKB">
        <authorList>
            <consortium name="Ensembl"/>
        </authorList>
    </citation>
    <scope>IDENTIFICATION</scope>
</reference>
<evidence type="ECO:0000256" key="3">
    <source>
        <dbReference type="ARBA" id="ARBA00022475"/>
    </source>
</evidence>
<sequence>MVNPHPDPDTPAPTKPPAPGKLRRTALRFFGVRKSICLLPAIFGGRSKNQTKKRVGKSRTHDGLSKASCGDSPGSEGASGGSFGTLGRRDGKSQSFPRQKKGLRGLFHSIRLHRAQRNVEAESNEMTTLPSSVALGEVPAAAAAVVVVVVREDANRNECLGSLSSPEMPDGATLSDAAAVPPECNDRDTRAFAEQGPRDSLTFRDPIPDDHEDENTSTTLSGEYLDGAVVAHSESCPQLGLAPEAEPAARPPGSSDRLDLIFEDVASLKSFDSLTGCGDIIADQDDDSLAESTVSGERSRNAGKRSSCCLTYQGGGEEMASPDDLEADGLRDLWGETPGEEDMFCSSNTEPTSDLTSSQCGGGQQSSATDASTLTPDELTPQSEHQGSAPTSDEGYYDSITPGPEDAQAKLDRMGPTDRIPRDSYSGDALYELFVPEESLISPHYENGSGLGGSESCGYGLGSEGMADTAFLPEMNPLEMGSNLYEDQDFPSVYDAVMCNESKEFAPFSKSFSGSRPQENANLNLTTQEFFNNNNRINLDPSRENGNILEPNERRLQSIHADSFGSVEDPDFTRFSPTFSDTKGSPDGNQPLPSSYSNPCSPGRDHVDEGKTVCFSQALVDYTKHSQFLRDNADGLDSGSSLSPNMEALPTIVTFDVMDMHNEGEYDDQLREGLEEDGGSAPYPAFQESYLQKEDLARCDYQTLSSVYGQNRFGDAWTIASLPRHLGLPKGASASASASERRSRSLDREGLERIPPTQLAFGSKMETNMAVRWIRPIASRTHSSASRIRSLHIILKGIHVFLYFVSSRIYAWLVLTV</sequence>
<keyword evidence="3" id="KW-1003">Cell membrane</keyword>
<evidence type="ECO:0000256" key="7">
    <source>
        <dbReference type="SAM" id="MobiDB-lite"/>
    </source>
</evidence>
<feature type="region of interest" description="Disordered" evidence="7">
    <location>
        <begin position="730"/>
        <end position="749"/>
    </location>
</feature>
<evidence type="ECO:0000256" key="6">
    <source>
        <dbReference type="ARBA" id="ARBA00023136"/>
    </source>
</evidence>
<proteinExistence type="inferred from homology"/>
<dbReference type="OMA" id="CCHNECS"/>
<protein>
    <recommendedName>
        <fullName evidence="10">APC membrane recruitment protein 1</fullName>
    </recommendedName>
</protein>
<feature type="compositionally biased region" description="Basic residues" evidence="7">
    <location>
        <begin position="49"/>
        <end position="58"/>
    </location>
</feature>
<keyword evidence="6" id="KW-0472">Membrane</keyword>
<dbReference type="GO" id="GO:0008013">
    <property type="term" value="F:beta-catenin binding"/>
    <property type="evidence" value="ECO:0007669"/>
    <property type="project" value="TreeGrafter"/>
</dbReference>
<keyword evidence="5" id="KW-0446">Lipid-binding</keyword>
<name>A0A8C5AE85_GADMO</name>
<evidence type="ECO:0008006" key="10">
    <source>
        <dbReference type="Google" id="ProtNLM"/>
    </source>
</evidence>
<dbReference type="PANTHER" id="PTHR22237">
    <property type="entry name" value="APC MEMBRANE RECRUITMENT PROTEIN 2-RELATED"/>
    <property type="match status" value="1"/>
</dbReference>
<evidence type="ECO:0000313" key="9">
    <source>
        <dbReference type="Proteomes" id="UP000694546"/>
    </source>
</evidence>
<dbReference type="GO" id="GO:0005546">
    <property type="term" value="F:phosphatidylinositol-4,5-bisphosphate binding"/>
    <property type="evidence" value="ECO:0007669"/>
    <property type="project" value="TreeGrafter"/>
</dbReference>
<evidence type="ECO:0000256" key="4">
    <source>
        <dbReference type="ARBA" id="ARBA00022687"/>
    </source>
</evidence>
<feature type="region of interest" description="Disordered" evidence="7">
    <location>
        <begin position="313"/>
        <end position="423"/>
    </location>
</feature>
<dbReference type="GeneTree" id="ENSGT00530000063529"/>
<feature type="region of interest" description="Disordered" evidence="7">
    <location>
        <begin position="1"/>
        <end position="23"/>
    </location>
</feature>
<evidence type="ECO:0000256" key="5">
    <source>
        <dbReference type="ARBA" id="ARBA00023121"/>
    </source>
</evidence>
<feature type="compositionally biased region" description="Basic and acidic residues" evidence="7">
    <location>
        <begin position="739"/>
        <end position="749"/>
    </location>
</feature>
<dbReference type="GO" id="GO:0016055">
    <property type="term" value="P:Wnt signaling pathway"/>
    <property type="evidence" value="ECO:0007669"/>
    <property type="project" value="UniProtKB-KW"/>
</dbReference>
<dbReference type="Proteomes" id="UP000694546">
    <property type="component" value="Chromosome 7"/>
</dbReference>
<evidence type="ECO:0000256" key="1">
    <source>
        <dbReference type="ARBA" id="ARBA00004202"/>
    </source>
</evidence>
<dbReference type="PANTHER" id="PTHR22237:SF0">
    <property type="entry name" value="APC MEMBRANE RECRUITMENT PROTEIN 1"/>
    <property type="match status" value="1"/>
</dbReference>
<comment type="subcellular location">
    <subcellularLocation>
        <location evidence="1">Cell membrane</location>
        <topology evidence="1">Peripheral membrane protein</topology>
    </subcellularLocation>
</comment>
<feature type="compositionally biased region" description="Polar residues" evidence="7">
    <location>
        <begin position="368"/>
        <end position="391"/>
    </location>
</feature>
<dbReference type="GO" id="GO:0005886">
    <property type="term" value="C:plasma membrane"/>
    <property type="evidence" value="ECO:0007669"/>
    <property type="project" value="UniProtKB-SubCell"/>
</dbReference>
<accession>A0A8C5AE85</accession>
<dbReference type="Ensembl" id="ENSGMOT00000060985.1">
    <property type="protein sequence ID" value="ENSGMOP00000030305.1"/>
    <property type="gene ID" value="ENSGMOG00000027534.1"/>
</dbReference>
<dbReference type="GO" id="GO:0060828">
    <property type="term" value="P:regulation of canonical Wnt signaling pathway"/>
    <property type="evidence" value="ECO:0007669"/>
    <property type="project" value="TreeGrafter"/>
</dbReference>
<feature type="compositionally biased region" description="Pro residues" evidence="7">
    <location>
        <begin position="9"/>
        <end position="19"/>
    </location>
</feature>
<comment type="similarity">
    <text evidence="2">Belongs to the Amer family.</text>
</comment>
<feature type="region of interest" description="Disordered" evidence="7">
    <location>
        <begin position="563"/>
        <end position="604"/>
    </location>
</feature>
<dbReference type="AlphaFoldDB" id="A0A8C5AE85"/>
<reference evidence="8" key="1">
    <citation type="submission" date="2025-08" db="UniProtKB">
        <authorList>
            <consortium name="Ensembl"/>
        </authorList>
    </citation>
    <scope>IDENTIFICATION</scope>
</reference>
<feature type="compositionally biased region" description="Polar residues" evidence="7">
    <location>
        <begin position="575"/>
        <end position="600"/>
    </location>
</feature>
<evidence type="ECO:0000256" key="2">
    <source>
        <dbReference type="ARBA" id="ARBA00007750"/>
    </source>
</evidence>
<feature type="region of interest" description="Disordered" evidence="7">
    <location>
        <begin position="48"/>
        <end position="103"/>
    </location>
</feature>
<organism evidence="8 9">
    <name type="scientific">Gadus morhua</name>
    <name type="common">Atlantic cod</name>
    <dbReference type="NCBI Taxonomy" id="8049"/>
    <lineage>
        <taxon>Eukaryota</taxon>
        <taxon>Metazoa</taxon>
        <taxon>Chordata</taxon>
        <taxon>Craniata</taxon>
        <taxon>Vertebrata</taxon>
        <taxon>Euteleostomi</taxon>
        <taxon>Actinopterygii</taxon>
        <taxon>Neopterygii</taxon>
        <taxon>Teleostei</taxon>
        <taxon>Neoteleostei</taxon>
        <taxon>Acanthomorphata</taxon>
        <taxon>Zeiogadaria</taxon>
        <taxon>Gadariae</taxon>
        <taxon>Gadiformes</taxon>
        <taxon>Gadoidei</taxon>
        <taxon>Gadidae</taxon>
        <taxon>Gadus</taxon>
    </lineage>
</organism>
<keyword evidence="4" id="KW-0879">Wnt signaling pathway</keyword>
<evidence type="ECO:0000313" key="8">
    <source>
        <dbReference type="Ensembl" id="ENSGMOP00000030305.1"/>
    </source>
</evidence>